<organism evidence="1 2">
    <name type="scientific">Oceanimonas doudoroffii</name>
    <dbReference type="NCBI Taxonomy" id="84158"/>
    <lineage>
        <taxon>Bacteria</taxon>
        <taxon>Pseudomonadati</taxon>
        <taxon>Pseudomonadota</taxon>
        <taxon>Gammaproteobacteria</taxon>
        <taxon>Aeromonadales</taxon>
        <taxon>Aeromonadaceae</taxon>
        <taxon>Oceanimonas</taxon>
    </lineage>
</organism>
<evidence type="ECO:0000313" key="2">
    <source>
        <dbReference type="Proteomes" id="UP000242757"/>
    </source>
</evidence>
<protein>
    <recommendedName>
        <fullName evidence="3">Integrase</fullName>
    </recommendedName>
</protein>
<keyword evidence="2" id="KW-1185">Reference proteome</keyword>
<gene>
    <name evidence="1" type="ORF">B6S08_12820</name>
</gene>
<dbReference type="EMBL" id="NBIM01000004">
    <property type="protein sequence ID" value="OXY81365.1"/>
    <property type="molecule type" value="Genomic_DNA"/>
</dbReference>
<name>A0A233RDA3_9GAMM</name>
<reference evidence="1 2" key="1">
    <citation type="submission" date="2017-08" db="EMBL/GenBank/DDBJ databases">
        <title>A Genome Sequence of Oceanimonas doudoroffii ATCC 27123T.</title>
        <authorList>
            <person name="Brennan M.A."/>
            <person name="Maclea K.S."/>
            <person name="Mcclelland W.D."/>
            <person name="Trachtenberg A.M."/>
        </authorList>
    </citation>
    <scope>NUCLEOTIDE SEQUENCE [LARGE SCALE GENOMIC DNA]</scope>
    <source>
        <strain evidence="1 2">ATCC 27123</strain>
    </source>
</reference>
<accession>A0A233RDA3</accession>
<dbReference type="AlphaFoldDB" id="A0A233RDA3"/>
<comment type="caution">
    <text evidence="1">The sequence shown here is derived from an EMBL/GenBank/DDBJ whole genome shotgun (WGS) entry which is preliminary data.</text>
</comment>
<sequence length="500" mass="58931">MPIRILGLYWKSYIDFFDDLNVKLDNWKYVSSLPKRYKEYIKENNIKDHNNNWLYYVDEFCQDSLRDIYFDKDCKVSEIIIRRSDDDVRDYENNNYTYQKIVDGRLVDVPLARTSYNRRFPQYYVDIEQIYIFYHRAALIACETIQSMTGMRLSESNIIKFGALIDENGWVGVKSKLFKYAGEGGVEEWWAASPYIKIVFSKVRGLAKALFNVEEDELDYLYIKTDARHFITHRKFRLMKTQRNSEKVMNWTERNNIYITEEDTEEFWKLNPNIAEPEYVESVIYPGAKWPVTPHQFRRSIAVHVRRLELVTMRQLASHLKHLGKTLADWYSDGSTESSMLTGKISSAFAKELERADLERAATMAMKFQNGNNLFGRGGEILEKQKHVDSKLKTYQSYQQAKSLAKRRKSKLVSLGNGMYCMNGTECDFKAVSQSANCRPDCENLVADKDSIPIWKRRYEKFRLLYLQSIEDGKPEASREFFRLEMESYKQALEFYGIIL</sequence>
<evidence type="ECO:0008006" key="3">
    <source>
        <dbReference type="Google" id="ProtNLM"/>
    </source>
</evidence>
<proteinExistence type="predicted"/>
<evidence type="ECO:0000313" key="1">
    <source>
        <dbReference type="EMBL" id="OXY81365.1"/>
    </source>
</evidence>
<dbReference type="Proteomes" id="UP000242757">
    <property type="component" value="Unassembled WGS sequence"/>
</dbReference>